<protein>
    <submittedName>
        <fullName evidence="5">DNA-binding FadR family transcriptional regulator</fullName>
    </submittedName>
</protein>
<keyword evidence="6" id="KW-1185">Reference proteome</keyword>
<dbReference type="InterPro" id="IPR036390">
    <property type="entry name" value="WH_DNA-bd_sf"/>
</dbReference>
<organism evidence="5 6">
    <name type="scientific">Limimaricola variabilis</name>
    <dbReference type="NCBI Taxonomy" id="1492771"/>
    <lineage>
        <taxon>Bacteria</taxon>
        <taxon>Pseudomonadati</taxon>
        <taxon>Pseudomonadota</taxon>
        <taxon>Alphaproteobacteria</taxon>
        <taxon>Rhodobacterales</taxon>
        <taxon>Paracoccaceae</taxon>
        <taxon>Limimaricola</taxon>
    </lineage>
</organism>
<dbReference type="PANTHER" id="PTHR43537">
    <property type="entry name" value="TRANSCRIPTIONAL REGULATOR, GNTR FAMILY"/>
    <property type="match status" value="1"/>
</dbReference>
<dbReference type="SUPFAM" id="SSF48008">
    <property type="entry name" value="GntR ligand-binding domain-like"/>
    <property type="match status" value="1"/>
</dbReference>
<proteinExistence type="predicted"/>
<dbReference type="SMART" id="SM00345">
    <property type="entry name" value="HTH_GNTR"/>
    <property type="match status" value="1"/>
</dbReference>
<sequence>MSKLVDDGVSQAEPSLAARMRQYLIARGFSPSDRIPPERQLIAEFGVSRFELRKALAELERDGLIWRHVGRGTFVGARPVHNLNDLAYLRDLARPAQLLEARLAIEPELARLAALQATAADLEKIRSWAERGRQASDWRLYEAADTNLHNCIAHATHNKLLIHLFNELNTVRRAVLWDLKRASMRPPQDHFAFDEHDAIVEALVARNPAQAADRMRTHLSSVNRNLPRR</sequence>
<dbReference type="Gene3D" id="1.20.120.530">
    <property type="entry name" value="GntR ligand-binding domain-like"/>
    <property type="match status" value="1"/>
</dbReference>
<dbReference type="InterPro" id="IPR011711">
    <property type="entry name" value="GntR_C"/>
</dbReference>
<evidence type="ECO:0000313" key="5">
    <source>
        <dbReference type="EMBL" id="MBB3711976.1"/>
    </source>
</evidence>
<dbReference type="InterPro" id="IPR000524">
    <property type="entry name" value="Tscrpt_reg_HTH_GntR"/>
</dbReference>
<dbReference type="Proteomes" id="UP000576152">
    <property type="component" value="Unassembled WGS sequence"/>
</dbReference>
<dbReference type="Gene3D" id="1.10.10.10">
    <property type="entry name" value="Winged helix-like DNA-binding domain superfamily/Winged helix DNA-binding domain"/>
    <property type="match status" value="1"/>
</dbReference>
<accession>A0ABR6HN35</accession>
<evidence type="ECO:0000256" key="3">
    <source>
        <dbReference type="ARBA" id="ARBA00023163"/>
    </source>
</evidence>
<gene>
    <name evidence="5" type="ORF">FHS00_001552</name>
</gene>
<keyword evidence="3" id="KW-0804">Transcription</keyword>
<dbReference type="EMBL" id="JACIBX010000004">
    <property type="protein sequence ID" value="MBB3711976.1"/>
    <property type="molecule type" value="Genomic_DNA"/>
</dbReference>
<dbReference type="InterPro" id="IPR036388">
    <property type="entry name" value="WH-like_DNA-bd_sf"/>
</dbReference>
<dbReference type="PRINTS" id="PR00035">
    <property type="entry name" value="HTHGNTR"/>
</dbReference>
<dbReference type="GO" id="GO:0003677">
    <property type="term" value="F:DNA binding"/>
    <property type="evidence" value="ECO:0007669"/>
    <property type="project" value="UniProtKB-KW"/>
</dbReference>
<keyword evidence="1" id="KW-0805">Transcription regulation</keyword>
<evidence type="ECO:0000256" key="2">
    <source>
        <dbReference type="ARBA" id="ARBA00023125"/>
    </source>
</evidence>
<keyword evidence="2 5" id="KW-0238">DNA-binding</keyword>
<dbReference type="SMART" id="SM00895">
    <property type="entry name" value="FCD"/>
    <property type="match status" value="1"/>
</dbReference>
<dbReference type="SUPFAM" id="SSF46785">
    <property type="entry name" value="Winged helix' DNA-binding domain"/>
    <property type="match status" value="1"/>
</dbReference>
<feature type="domain" description="HTH gntR-type" evidence="4">
    <location>
        <begin position="10"/>
        <end position="78"/>
    </location>
</feature>
<dbReference type="PROSITE" id="PS50949">
    <property type="entry name" value="HTH_GNTR"/>
    <property type="match status" value="1"/>
</dbReference>
<comment type="caution">
    <text evidence="5">The sequence shown here is derived from an EMBL/GenBank/DDBJ whole genome shotgun (WGS) entry which is preliminary data.</text>
</comment>
<evidence type="ECO:0000313" key="6">
    <source>
        <dbReference type="Proteomes" id="UP000576152"/>
    </source>
</evidence>
<evidence type="ECO:0000256" key="1">
    <source>
        <dbReference type="ARBA" id="ARBA00023015"/>
    </source>
</evidence>
<dbReference type="Pfam" id="PF00392">
    <property type="entry name" value="GntR"/>
    <property type="match status" value="1"/>
</dbReference>
<reference evidence="5 6" key="1">
    <citation type="submission" date="2020-08" db="EMBL/GenBank/DDBJ databases">
        <title>Genomic Encyclopedia of Type Strains, Phase III (KMG-III): the genomes of soil and plant-associated and newly described type strains.</title>
        <authorList>
            <person name="Whitman W."/>
        </authorList>
    </citation>
    <scope>NUCLEOTIDE SEQUENCE [LARGE SCALE GENOMIC DNA]</scope>
    <source>
        <strain evidence="5 6">CECT 8572</strain>
    </source>
</reference>
<evidence type="ECO:0000259" key="4">
    <source>
        <dbReference type="PROSITE" id="PS50949"/>
    </source>
</evidence>
<name>A0ABR6HN35_9RHOB</name>
<dbReference type="RefSeq" id="WP_183471514.1">
    <property type="nucleotide sequence ID" value="NZ_JACIBX010000004.1"/>
</dbReference>
<dbReference type="InterPro" id="IPR008920">
    <property type="entry name" value="TF_FadR/GntR_C"/>
</dbReference>
<dbReference type="CDD" id="cd07377">
    <property type="entry name" value="WHTH_GntR"/>
    <property type="match status" value="1"/>
</dbReference>
<dbReference type="Pfam" id="PF07729">
    <property type="entry name" value="FCD"/>
    <property type="match status" value="1"/>
</dbReference>
<dbReference type="PANTHER" id="PTHR43537:SF5">
    <property type="entry name" value="UXU OPERON TRANSCRIPTIONAL REGULATOR"/>
    <property type="match status" value="1"/>
</dbReference>